<keyword evidence="1" id="KW-0614">Plasmid</keyword>
<dbReference type="RefSeq" id="WP_071960526.1">
    <property type="nucleotide sequence ID" value="NZ_CP018025.1"/>
</dbReference>
<dbReference type="EMBL" id="CP018025">
    <property type="protein sequence ID" value="APD91916.1"/>
    <property type="molecule type" value="Genomic_DNA"/>
</dbReference>
<proteinExistence type="predicted"/>
<gene>
    <name evidence="1" type="ORF">BM524_18525</name>
</gene>
<evidence type="ECO:0000313" key="1">
    <source>
        <dbReference type="EMBL" id="APD91916.1"/>
    </source>
</evidence>
<geneLocation type="plasmid" evidence="2">
    <name>pamcp48-600</name>
</geneLocation>
<accession>A0AAC9JG89</accession>
<dbReference type="AlphaFoldDB" id="A0AAC9JG89"/>
<reference evidence="1 2" key="1">
    <citation type="submission" date="2016-11" db="EMBL/GenBank/DDBJ databases">
        <title>Networking in microbes: conjugative elements and plasmids in the genus Alteromonas.</title>
        <authorList>
            <person name="Lopez-Perez M."/>
            <person name="Ramon-Marco N."/>
            <person name="Rodriguez-Valera F."/>
        </authorList>
    </citation>
    <scope>NUCLEOTIDE SEQUENCE [LARGE SCALE GENOMIC DNA]</scope>
    <source>
        <strain evidence="1 2">CP48</strain>
        <plasmid evidence="2">pamcp48-600</plasmid>
    </source>
</reference>
<sequence length="342" mass="36301">MINKKIFTIALVIIPGLLMMSSHEVRATELRTYKFTSNFVDCVKSHEDEKGEYTQSGLAESGLMNGRSKIPSGAIDGNYWTYMDCLSLSESGTANETLPTARTCDEIRFSVNGKSYYVPPSVDGKKLGLAGRFWVCQNGSWVSDSGVIDVPDGSDVTPPENNDKSPCGVSSVMTYEGCPFKITASDLGANANGSVKTRNHGASLSVFYGPEYGDVDALSQGEGVAVCNNGSWSIDAAQTECEALSCDINESVTWAGLDGSSQLICDGNVGYGGSVTANAVSGGGAIPVYKSEYFARLLTVIKEGSAQFSCSVNGWIEVSSTCTRKPSHELVCVSVEGGYRCE</sequence>
<organism evidence="1 2">
    <name type="scientific">Alteromonas mediterranea</name>
    <dbReference type="NCBI Taxonomy" id="314275"/>
    <lineage>
        <taxon>Bacteria</taxon>
        <taxon>Pseudomonadati</taxon>
        <taxon>Pseudomonadota</taxon>
        <taxon>Gammaproteobacteria</taxon>
        <taxon>Alteromonadales</taxon>
        <taxon>Alteromonadaceae</taxon>
        <taxon>Alteromonas/Salinimonas group</taxon>
        <taxon>Alteromonas</taxon>
    </lineage>
</organism>
<evidence type="ECO:0000313" key="2">
    <source>
        <dbReference type="Proteomes" id="UP000182101"/>
    </source>
</evidence>
<name>A0AAC9JG89_9ALTE</name>
<dbReference type="Proteomes" id="UP000182101">
    <property type="component" value="Plasmid pAMCP48-600"/>
</dbReference>
<protein>
    <submittedName>
        <fullName evidence="1">Uncharacterized protein</fullName>
    </submittedName>
</protein>